<keyword evidence="3" id="KW-0269">Exonuclease</keyword>
<keyword evidence="3" id="KW-0540">Nuclease</keyword>
<gene>
    <name evidence="3" type="ORF">KR76_04215</name>
</gene>
<name>A0A0A1DQK8_NOCSI</name>
<dbReference type="HOGENOM" id="CLU_065649_2_0_11"/>
<dbReference type="Pfam" id="PF09588">
    <property type="entry name" value="YqaJ"/>
    <property type="match status" value="1"/>
</dbReference>
<dbReference type="InterPro" id="IPR011604">
    <property type="entry name" value="PDDEXK-like_dom_sf"/>
</dbReference>
<protein>
    <submittedName>
        <fullName evidence="3">Phage-related exonuclease</fullName>
    </submittedName>
</protein>
<dbReference type="PANTHER" id="PTHR46609">
    <property type="entry name" value="EXONUCLEASE, PHAGE-TYPE/RECB, C-TERMINAL DOMAIN-CONTAINING PROTEIN"/>
    <property type="match status" value="1"/>
</dbReference>
<keyword evidence="3" id="KW-0378">Hydrolase</keyword>
<dbReference type="eggNOG" id="ENOG503036R">
    <property type="taxonomic scope" value="Bacteria"/>
</dbReference>
<dbReference type="InterPro" id="IPR019080">
    <property type="entry name" value="YqaJ_viral_recombinase"/>
</dbReference>
<dbReference type="InterPro" id="IPR051703">
    <property type="entry name" value="NF-kappa-B_Signaling_Reg"/>
</dbReference>
<proteinExistence type="predicted"/>
<dbReference type="Pfam" id="PF24623">
    <property type="entry name" value="Phage_zn_bind_8"/>
    <property type="match status" value="1"/>
</dbReference>
<reference evidence="3 4" key="1">
    <citation type="journal article" date="2015" name="Genome Announc.">
        <title>Complete Genome Sequence of Steroid-Transforming Nocardioides simplex VKM Ac-2033D.</title>
        <authorList>
            <person name="Shtratnikova V.Y."/>
            <person name="Schelkunov M.I."/>
            <person name="Pekov Y.A."/>
            <person name="Fokina V.V."/>
            <person name="Logacheva M.D."/>
            <person name="Sokolov S.L."/>
            <person name="Bragin E.Y."/>
            <person name="Ashapkin V.V."/>
            <person name="Donova M.V."/>
        </authorList>
    </citation>
    <scope>NUCLEOTIDE SEQUENCE [LARGE SCALE GENOMIC DNA]</scope>
    <source>
        <strain evidence="3 4">VKM Ac-2033D</strain>
    </source>
</reference>
<organism evidence="3 4">
    <name type="scientific">Nocardioides simplex</name>
    <name type="common">Arthrobacter simplex</name>
    <dbReference type="NCBI Taxonomy" id="2045"/>
    <lineage>
        <taxon>Bacteria</taxon>
        <taxon>Bacillati</taxon>
        <taxon>Actinomycetota</taxon>
        <taxon>Actinomycetes</taxon>
        <taxon>Propionibacteriales</taxon>
        <taxon>Nocardioidaceae</taxon>
        <taxon>Pimelobacter</taxon>
    </lineage>
</organism>
<dbReference type="GO" id="GO:0004527">
    <property type="term" value="F:exonuclease activity"/>
    <property type="evidence" value="ECO:0007669"/>
    <property type="project" value="UniProtKB-KW"/>
</dbReference>
<dbReference type="STRING" id="2045.KR76_04215"/>
<feature type="domain" description="DNA-binding phage zinc finger" evidence="2">
    <location>
        <begin position="15"/>
        <end position="86"/>
    </location>
</feature>
<evidence type="ECO:0000259" key="1">
    <source>
        <dbReference type="Pfam" id="PF09588"/>
    </source>
</evidence>
<dbReference type="Proteomes" id="UP000030300">
    <property type="component" value="Chromosome"/>
</dbReference>
<dbReference type="PANTHER" id="PTHR46609:SF6">
    <property type="entry name" value="EXONUCLEASE, PHAGE-TYPE_RECB, C-TERMINAL DOMAIN-CONTAINING PROTEIN-RELATED"/>
    <property type="match status" value="1"/>
</dbReference>
<dbReference type="SUPFAM" id="SSF52980">
    <property type="entry name" value="Restriction endonuclease-like"/>
    <property type="match status" value="1"/>
</dbReference>
<evidence type="ECO:0000313" key="3">
    <source>
        <dbReference type="EMBL" id="AIY19706.2"/>
    </source>
</evidence>
<dbReference type="AlphaFoldDB" id="A0A0A1DQK8"/>
<accession>A0A0A1DQK8</accession>
<sequence length="280" mass="30416">MGVMSELRIIDVEQRSEAWYAARCGIVTASVMKDLVTIGAPDATAVACPTCDVAAGAPCLAVGRKTPTPIKAFHDDRAAKARTLPPVYAPADNDTSKALILALAAERIANHVEDTPTNRDMWRGIESEPYARDLYAEHCTDRPVTEAGFMIRQFIGNEWVFDIGYSPDGLVGDDGLIEIKAPRQKGHLSTIVTGEIPAQHMAQLQTALLVSGRKWIDFVSYCGGMHLWPKRVTPDPAWQAAILAAAEKAEADIAGHAATHQRATKGLPLAERIDFNMEIF</sequence>
<dbReference type="Gene3D" id="3.90.320.10">
    <property type="match status" value="1"/>
</dbReference>
<dbReference type="KEGG" id="psim:KR76_04215"/>
<dbReference type="InterPro" id="IPR011335">
    <property type="entry name" value="Restrct_endonuc-II-like"/>
</dbReference>
<keyword evidence="4" id="KW-1185">Reference proteome</keyword>
<evidence type="ECO:0000259" key="2">
    <source>
        <dbReference type="Pfam" id="PF24623"/>
    </source>
</evidence>
<evidence type="ECO:0000313" key="4">
    <source>
        <dbReference type="Proteomes" id="UP000030300"/>
    </source>
</evidence>
<dbReference type="EMBL" id="CP009896">
    <property type="protein sequence ID" value="AIY19706.2"/>
    <property type="molecule type" value="Genomic_DNA"/>
</dbReference>
<feature type="domain" description="YqaJ viral recombinase" evidence="1">
    <location>
        <begin position="99"/>
        <end position="213"/>
    </location>
</feature>
<dbReference type="InterPro" id="IPR056911">
    <property type="entry name" value="Phage_Znf_bind_put"/>
</dbReference>